<feature type="compositionally biased region" description="Basic and acidic residues" evidence="1">
    <location>
        <begin position="67"/>
        <end position="78"/>
    </location>
</feature>
<dbReference type="Proteomes" id="UP000053989">
    <property type="component" value="Unassembled WGS sequence"/>
</dbReference>
<name>A0A0C3E876_9AGAM</name>
<sequence>MNQPTSSCYRSLTEEISGLINPGSSAEDFFNRETYPTAQDIDIPDADYLQDDVDMPPADDTFPPLPDHNDPPPPDHNDPFLPFDNSIGGECRQLPGTARFVETYQGNDQYAEQQRQNIYFPWASRQEWAFALWLLRSRLSMAVIDSLLSLEIVSSDFQGVSSLTAL</sequence>
<dbReference type="OrthoDB" id="2688393at2759"/>
<protein>
    <submittedName>
        <fullName evidence="2">Uncharacterized protein</fullName>
    </submittedName>
</protein>
<gene>
    <name evidence="2" type="ORF">SCLCIDRAFT_19650</name>
</gene>
<proteinExistence type="predicted"/>
<feature type="region of interest" description="Disordered" evidence="1">
    <location>
        <begin position="37"/>
        <end position="82"/>
    </location>
</feature>
<evidence type="ECO:0000313" key="2">
    <source>
        <dbReference type="EMBL" id="KIM68965.1"/>
    </source>
</evidence>
<dbReference type="InParanoid" id="A0A0C3E876"/>
<accession>A0A0C3E876</accession>
<dbReference type="HOGENOM" id="CLU_099132_0_0_1"/>
<organism evidence="2 3">
    <name type="scientific">Scleroderma citrinum Foug A</name>
    <dbReference type="NCBI Taxonomy" id="1036808"/>
    <lineage>
        <taxon>Eukaryota</taxon>
        <taxon>Fungi</taxon>
        <taxon>Dikarya</taxon>
        <taxon>Basidiomycota</taxon>
        <taxon>Agaricomycotina</taxon>
        <taxon>Agaricomycetes</taxon>
        <taxon>Agaricomycetidae</taxon>
        <taxon>Boletales</taxon>
        <taxon>Sclerodermatineae</taxon>
        <taxon>Sclerodermataceae</taxon>
        <taxon>Scleroderma</taxon>
    </lineage>
</organism>
<evidence type="ECO:0000256" key="1">
    <source>
        <dbReference type="SAM" id="MobiDB-lite"/>
    </source>
</evidence>
<keyword evidence="3" id="KW-1185">Reference proteome</keyword>
<reference evidence="3" key="2">
    <citation type="submission" date="2015-01" db="EMBL/GenBank/DDBJ databases">
        <title>Evolutionary Origins and Diversification of the Mycorrhizal Mutualists.</title>
        <authorList>
            <consortium name="DOE Joint Genome Institute"/>
            <consortium name="Mycorrhizal Genomics Consortium"/>
            <person name="Kohler A."/>
            <person name="Kuo A."/>
            <person name="Nagy L.G."/>
            <person name="Floudas D."/>
            <person name="Copeland A."/>
            <person name="Barry K.W."/>
            <person name="Cichocki N."/>
            <person name="Veneault-Fourrey C."/>
            <person name="LaButti K."/>
            <person name="Lindquist E.A."/>
            <person name="Lipzen A."/>
            <person name="Lundell T."/>
            <person name="Morin E."/>
            <person name="Murat C."/>
            <person name="Riley R."/>
            <person name="Ohm R."/>
            <person name="Sun H."/>
            <person name="Tunlid A."/>
            <person name="Henrissat B."/>
            <person name="Grigoriev I.V."/>
            <person name="Hibbett D.S."/>
            <person name="Martin F."/>
        </authorList>
    </citation>
    <scope>NUCLEOTIDE SEQUENCE [LARGE SCALE GENOMIC DNA]</scope>
    <source>
        <strain evidence="3">Foug A</strain>
    </source>
</reference>
<evidence type="ECO:0000313" key="3">
    <source>
        <dbReference type="Proteomes" id="UP000053989"/>
    </source>
</evidence>
<feature type="compositionally biased region" description="Acidic residues" evidence="1">
    <location>
        <begin position="42"/>
        <end position="54"/>
    </location>
</feature>
<dbReference type="AlphaFoldDB" id="A0A0C3E876"/>
<dbReference type="EMBL" id="KN822007">
    <property type="protein sequence ID" value="KIM68965.1"/>
    <property type="molecule type" value="Genomic_DNA"/>
</dbReference>
<reference evidence="2 3" key="1">
    <citation type="submission" date="2014-04" db="EMBL/GenBank/DDBJ databases">
        <authorList>
            <consortium name="DOE Joint Genome Institute"/>
            <person name="Kuo A."/>
            <person name="Kohler A."/>
            <person name="Nagy L.G."/>
            <person name="Floudas D."/>
            <person name="Copeland A."/>
            <person name="Barry K.W."/>
            <person name="Cichocki N."/>
            <person name="Veneault-Fourrey C."/>
            <person name="LaButti K."/>
            <person name="Lindquist E.A."/>
            <person name="Lipzen A."/>
            <person name="Lundell T."/>
            <person name="Morin E."/>
            <person name="Murat C."/>
            <person name="Sun H."/>
            <person name="Tunlid A."/>
            <person name="Henrissat B."/>
            <person name="Grigoriev I.V."/>
            <person name="Hibbett D.S."/>
            <person name="Martin F."/>
            <person name="Nordberg H.P."/>
            <person name="Cantor M.N."/>
            <person name="Hua S.X."/>
        </authorList>
    </citation>
    <scope>NUCLEOTIDE SEQUENCE [LARGE SCALE GENOMIC DNA]</scope>
    <source>
        <strain evidence="2 3">Foug A</strain>
    </source>
</reference>